<dbReference type="AlphaFoldDB" id="A0A378PLA3"/>
<dbReference type="GO" id="GO:0005524">
    <property type="term" value="F:ATP binding"/>
    <property type="evidence" value="ECO:0007669"/>
    <property type="project" value="UniProtKB-UniRule"/>
</dbReference>
<dbReference type="RefSeq" id="WP_063514400.1">
    <property type="nucleotide sequence ID" value="NZ_CP011158.1"/>
</dbReference>
<evidence type="ECO:0000259" key="16">
    <source>
        <dbReference type="SMART" id="SM00904"/>
    </source>
</evidence>
<dbReference type="EC" id="2.7.1.26" evidence="15"/>
<keyword evidence="8 15" id="KW-0547">Nucleotide-binding</keyword>
<sequence length="322" mass="34974">MKVIDLNIANPANLPPLALTIGNYDGVHRGHQAMLGALIKDAQQKGLASAVMVFEPQPREFFCPDDPPPRLTSLPEKAEIMTGLGVDYLIVARFDDELRQLSADAFAELLRKLNAQHLVLGDDFRFGHDRTGDTDFLIRAGFSIDHLSTVLNDDVRISSTAVREALSEQNLALAKTLLGRDYAITGEVVHGDKIGRTLDFATANVSLNRLKPAVNGIYGADVFAYKEGKVIDLSALGGGVLGMQAGSLFGTVNVGTRPSVNGSDYRLEVHLPDFNADLYGMTLKVVFLTYLHGEKKYANLDELKAGIAKDVADLLAWRAQIV</sequence>
<evidence type="ECO:0000256" key="9">
    <source>
        <dbReference type="ARBA" id="ARBA00022777"/>
    </source>
</evidence>
<evidence type="ECO:0000256" key="10">
    <source>
        <dbReference type="ARBA" id="ARBA00022827"/>
    </source>
</evidence>
<comment type="pathway">
    <text evidence="3 15">Cofactor biosynthesis; FMN biosynthesis; FMN from riboflavin (ATP route): step 1/1.</text>
</comment>
<dbReference type="Proteomes" id="UP000076765">
    <property type="component" value="Chromosome"/>
</dbReference>
<evidence type="ECO:0000256" key="11">
    <source>
        <dbReference type="ARBA" id="ARBA00022840"/>
    </source>
</evidence>
<comment type="similarity">
    <text evidence="15">Belongs to the ribF family.</text>
</comment>
<dbReference type="SUPFAM" id="SSF52374">
    <property type="entry name" value="Nucleotidylyl transferase"/>
    <property type="match status" value="1"/>
</dbReference>
<dbReference type="InterPro" id="IPR023468">
    <property type="entry name" value="Riboflavin_kinase"/>
</dbReference>
<dbReference type="PANTHER" id="PTHR22749:SF6">
    <property type="entry name" value="RIBOFLAVIN KINASE"/>
    <property type="match status" value="1"/>
</dbReference>
<evidence type="ECO:0000256" key="7">
    <source>
        <dbReference type="ARBA" id="ARBA00022695"/>
    </source>
</evidence>
<dbReference type="GO" id="GO:0003919">
    <property type="term" value="F:FMN adenylyltransferase activity"/>
    <property type="evidence" value="ECO:0007669"/>
    <property type="project" value="UniProtKB-UniRule"/>
</dbReference>
<keyword evidence="4 15" id="KW-0285">Flavoprotein</keyword>
<evidence type="ECO:0000256" key="2">
    <source>
        <dbReference type="ARBA" id="ARBA00004726"/>
    </source>
</evidence>
<dbReference type="FunFam" id="3.40.50.620:FF:000021">
    <property type="entry name" value="Riboflavin biosynthesis protein"/>
    <property type="match status" value="1"/>
</dbReference>
<dbReference type="GO" id="GO:0009398">
    <property type="term" value="P:FMN biosynthetic process"/>
    <property type="evidence" value="ECO:0007669"/>
    <property type="project" value="UniProtKB-UniRule"/>
</dbReference>
<dbReference type="CDD" id="cd02064">
    <property type="entry name" value="FAD_synthetase_N"/>
    <property type="match status" value="1"/>
</dbReference>
<comment type="catalytic activity">
    <reaction evidence="13 15">
        <text>riboflavin + ATP = FMN + ADP + H(+)</text>
        <dbReference type="Rhea" id="RHEA:14357"/>
        <dbReference type="ChEBI" id="CHEBI:15378"/>
        <dbReference type="ChEBI" id="CHEBI:30616"/>
        <dbReference type="ChEBI" id="CHEBI:57986"/>
        <dbReference type="ChEBI" id="CHEBI:58210"/>
        <dbReference type="ChEBI" id="CHEBI:456216"/>
        <dbReference type="EC" id="2.7.1.26"/>
    </reaction>
</comment>
<evidence type="ECO:0000256" key="13">
    <source>
        <dbReference type="ARBA" id="ARBA00047880"/>
    </source>
</evidence>
<comment type="function">
    <text evidence="1">Catalyzes the phosphorylation of riboflavin to FMN followed by the adenylation of FMN to FAD.</text>
</comment>
<dbReference type="EC" id="2.7.7.2" evidence="15"/>
<dbReference type="GO" id="GO:0009231">
    <property type="term" value="P:riboflavin biosynthetic process"/>
    <property type="evidence" value="ECO:0007669"/>
    <property type="project" value="InterPro"/>
</dbReference>
<dbReference type="NCBIfam" id="NF004163">
    <property type="entry name" value="PRK05627.1-6"/>
    <property type="match status" value="1"/>
</dbReference>
<dbReference type="InterPro" id="IPR015864">
    <property type="entry name" value="FAD_synthase"/>
</dbReference>
<evidence type="ECO:0000256" key="8">
    <source>
        <dbReference type="ARBA" id="ARBA00022741"/>
    </source>
</evidence>
<comment type="pathway">
    <text evidence="2 15">Cofactor biosynthesis; FAD biosynthesis; FAD from FMN: step 1/1.</text>
</comment>
<evidence type="ECO:0000313" key="17">
    <source>
        <dbReference type="EMBL" id="ANB91820.1"/>
    </source>
</evidence>
<dbReference type="InterPro" id="IPR014729">
    <property type="entry name" value="Rossmann-like_a/b/a_fold"/>
</dbReference>
<dbReference type="NCBIfam" id="TIGR00083">
    <property type="entry name" value="ribF"/>
    <property type="match status" value="1"/>
</dbReference>
<dbReference type="GO" id="GO:0006747">
    <property type="term" value="P:FAD biosynthetic process"/>
    <property type="evidence" value="ECO:0007669"/>
    <property type="project" value="UniProtKB-UniRule"/>
</dbReference>
<comment type="catalytic activity">
    <reaction evidence="14 15">
        <text>FMN + ATP + H(+) = FAD + diphosphate</text>
        <dbReference type="Rhea" id="RHEA:17237"/>
        <dbReference type="ChEBI" id="CHEBI:15378"/>
        <dbReference type="ChEBI" id="CHEBI:30616"/>
        <dbReference type="ChEBI" id="CHEBI:33019"/>
        <dbReference type="ChEBI" id="CHEBI:57692"/>
        <dbReference type="ChEBI" id="CHEBI:58210"/>
        <dbReference type="EC" id="2.7.7.2"/>
    </reaction>
</comment>
<keyword evidence="19" id="KW-1185">Reference proteome</keyword>
<gene>
    <name evidence="18" type="primary">ribF</name>
    <name evidence="17" type="ORF">MOVS_07360</name>
    <name evidence="18" type="ORF">NCTC11227_01539</name>
</gene>
<dbReference type="UniPathway" id="UPA00276">
    <property type="reaction ID" value="UER00406"/>
</dbReference>
<dbReference type="Gene3D" id="2.40.30.30">
    <property type="entry name" value="Riboflavin kinase-like"/>
    <property type="match status" value="1"/>
</dbReference>
<evidence type="ECO:0000256" key="12">
    <source>
        <dbReference type="ARBA" id="ARBA00023268"/>
    </source>
</evidence>
<keyword evidence="7 15" id="KW-0548">Nucleotidyltransferase</keyword>
<dbReference type="Pfam" id="PF01687">
    <property type="entry name" value="Flavokinase"/>
    <property type="match status" value="1"/>
</dbReference>
<proteinExistence type="inferred from homology"/>
<dbReference type="SMART" id="SM00904">
    <property type="entry name" value="Flavokinase"/>
    <property type="match status" value="1"/>
</dbReference>
<dbReference type="PIRSF" id="PIRSF004491">
    <property type="entry name" value="FAD_Synth"/>
    <property type="match status" value="1"/>
</dbReference>
<dbReference type="InterPro" id="IPR002606">
    <property type="entry name" value="Riboflavin_kinase_bac"/>
</dbReference>
<keyword evidence="5 15" id="KW-0288">FMN</keyword>
<evidence type="ECO:0000256" key="6">
    <source>
        <dbReference type="ARBA" id="ARBA00022679"/>
    </source>
</evidence>
<dbReference type="Pfam" id="PF06574">
    <property type="entry name" value="FAD_syn"/>
    <property type="match status" value="1"/>
</dbReference>
<evidence type="ECO:0000313" key="20">
    <source>
        <dbReference type="Proteomes" id="UP000255102"/>
    </source>
</evidence>
<dbReference type="SUPFAM" id="SSF82114">
    <property type="entry name" value="Riboflavin kinase-like"/>
    <property type="match status" value="1"/>
</dbReference>
<dbReference type="Proteomes" id="UP000255102">
    <property type="component" value="Unassembled WGS sequence"/>
</dbReference>
<dbReference type="EMBL" id="CP011158">
    <property type="protein sequence ID" value="ANB91820.1"/>
    <property type="molecule type" value="Genomic_DNA"/>
</dbReference>
<reference evidence="18 20" key="2">
    <citation type="submission" date="2018-06" db="EMBL/GenBank/DDBJ databases">
        <authorList>
            <consortium name="Pathogen Informatics"/>
            <person name="Doyle S."/>
        </authorList>
    </citation>
    <scope>NUCLEOTIDE SEQUENCE [LARGE SCALE GENOMIC DNA]</scope>
    <source>
        <strain evidence="18 20">NCTC11227</strain>
    </source>
</reference>
<keyword evidence="9 15" id="KW-0418">Kinase</keyword>
<accession>A0A378PLA3</accession>
<dbReference type="Gene3D" id="3.40.50.620">
    <property type="entry name" value="HUPs"/>
    <property type="match status" value="1"/>
</dbReference>
<protein>
    <recommendedName>
        <fullName evidence="15">Riboflavin biosynthesis protein</fullName>
    </recommendedName>
    <domain>
        <recommendedName>
            <fullName evidence="15">Riboflavin kinase</fullName>
            <ecNumber evidence="15">2.7.1.26</ecNumber>
        </recommendedName>
        <alternativeName>
            <fullName evidence="15">Flavokinase</fullName>
        </alternativeName>
    </domain>
    <domain>
        <recommendedName>
            <fullName evidence="15">FMN adenylyltransferase</fullName>
            <ecNumber evidence="15">2.7.7.2</ecNumber>
        </recommendedName>
        <alternativeName>
            <fullName evidence="15">FAD pyrophosphorylase</fullName>
        </alternativeName>
        <alternativeName>
            <fullName evidence="15">FAD synthase</fullName>
        </alternativeName>
    </domain>
</protein>
<evidence type="ECO:0000256" key="3">
    <source>
        <dbReference type="ARBA" id="ARBA00005201"/>
    </source>
</evidence>
<evidence type="ECO:0000313" key="18">
    <source>
        <dbReference type="EMBL" id="STY87525.1"/>
    </source>
</evidence>
<keyword evidence="12" id="KW-0511">Multifunctional enzyme</keyword>
<keyword evidence="10 15" id="KW-0274">FAD</keyword>
<keyword evidence="11 15" id="KW-0067">ATP-binding</keyword>
<feature type="domain" description="Riboflavin kinase" evidence="16">
    <location>
        <begin position="177"/>
        <end position="319"/>
    </location>
</feature>
<dbReference type="InterPro" id="IPR015865">
    <property type="entry name" value="Riboflavin_kinase_bac/euk"/>
</dbReference>
<dbReference type="EMBL" id="UGPW01000001">
    <property type="protein sequence ID" value="STY87525.1"/>
    <property type="molecule type" value="Genomic_DNA"/>
</dbReference>
<evidence type="ECO:0000256" key="4">
    <source>
        <dbReference type="ARBA" id="ARBA00022630"/>
    </source>
</evidence>
<dbReference type="GO" id="GO:0008531">
    <property type="term" value="F:riboflavin kinase activity"/>
    <property type="evidence" value="ECO:0007669"/>
    <property type="project" value="UniProtKB-UniRule"/>
</dbReference>
<keyword evidence="6 15" id="KW-0808">Transferase</keyword>
<name>A0A378PLA3_9GAMM</name>
<dbReference type="STRING" id="29433.MOVS_07360"/>
<reference evidence="17 19" key="1">
    <citation type="submission" date="2015-04" db="EMBL/GenBank/DDBJ databases">
        <authorList>
            <person name="Calcutt M.J."/>
            <person name="Foecking M.F."/>
        </authorList>
    </citation>
    <scope>NUCLEOTIDE SEQUENCE [LARGE SCALE GENOMIC DNA]</scope>
    <source>
        <strain evidence="17 19">199/55</strain>
    </source>
</reference>
<dbReference type="PANTHER" id="PTHR22749">
    <property type="entry name" value="RIBOFLAVIN KINASE/FMN ADENYLYLTRANSFERASE"/>
    <property type="match status" value="1"/>
</dbReference>
<dbReference type="UniPathway" id="UPA00277">
    <property type="reaction ID" value="UER00407"/>
</dbReference>
<evidence type="ECO:0000313" key="19">
    <source>
        <dbReference type="Proteomes" id="UP000076765"/>
    </source>
</evidence>
<evidence type="ECO:0000256" key="1">
    <source>
        <dbReference type="ARBA" id="ARBA00002121"/>
    </source>
</evidence>
<organism evidence="18 20">
    <name type="scientific">Moraxella ovis</name>
    <dbReference type="NCBI Taxonomy" id="29433"/>
    <lineage>
        <taxon>Bacteria</taxon>
        <taxon>Pseudomonadati</taxon>
        <taxon>Pseudomonadota</taxon>
        <taxon>Gammaproteobacteria</taxon>
        <taxon>Moraxellales</taxon>
        <taxon>Moraxellaceae</taxon>
        <taxon>Moraxella</taxon>
    </lineage>
</organism>
<dbReference type="KEGG" id="moi:MOVS_07360"/>
<evidence type="ECO:0000256" key="5">
    <source>
        <dbReference type="ARBA" id="ARBA00022643"/>
    </source>
</evidence>
<evidence type="ECO:0000256" key="15">
    <source>
        <dbReference type="PIRNR" id="PIRNR004491"/>
    </source>
</evidence>
<dbReference type="InterPro" id="IPR023465">
    <property type="entry name" value="Riboflavin_kinase_dom_sf"/>
</dbReference>
<evidence type="ECO:0000256" key="14">
    <source>
        <dbReference type="ARBA" id="ARBA00049494"/>
    </source>
</evidence>